<dbReference type="SUPFAM" id="SSF46689">
    <property type="entry name" value="Homeodomain-like"/>
    <property type="match status" value="2"/>
</dbReference>
<dbReference type="Proteomes" id="UP000198253">
    <property type="component" value="Chromosome I"/>
</dbReference>
<keyword evidence="6" id="KW-1185">Reference proteome</keyword>
<evidence type="ECO:0000313" key="6">
    <source>
        <dbReference type="Proteomes" id="UP000198253"/>
    </source>
</evidence>
<dbReference type="SMART" id="SM00342">
    <property type="entry name" value="HTH_ARAC"/>
    <property type="match status" value="1"/>
</dbReference>
<keyword evidence="2" id="KW-0238">DNA-binding</keyword>
<gene>
    <name evidence="5" type="ORF">GA0070618_5688</name>
</gene>
<reference evidence="6" key="1">
    <citation type="submission" date="2016-06" db="EMBL/GenBank/DDBJ databases">
        <authorList>
            <person name="Varghese N."/>
            <person name="Submissions Spin"/>
        </authorList>
    </citation>
    <scope>NUCLEOTIDE SEQUENCE [LARGE SCALE GENOMIC DNA]</scope>
    <source>
        <strain evidence="6">DSM 43816</strain>
    </source>
</reference>
<evidence type="ECO:0000313" key="5">
    <source>
        <dbReference type="EMBL" id="SCF35748.1"/>
    </source>
</evidence>
<dbReference type="Pfam" id="PF02311">
    <property type="entry name" value="AraC_binding"/>
    <property type="match status" value="1"/>
</dbReference>
<organism evidence="5 6">
    <name type="scientific">Micromonospora echinospora</name>
    <name type="common">Micromonospora purpurea</name>
    <dbReference type="NCBI Taxonomy" id="1877"/>
    <lineage>
        <taxon>Bacteria</taxon>
        <taxon>Bacillati</taxon>
        <taxon>Actinomycetota</taxon>
        <taxon>Actinomycetes</taxon>
        <taxon>Micromonosporales</taxon>
        <taxon>Micromonosporaceae</taxon>
        <taxon>Micromonospora</taxon>
    </lineage>
</organism>
<feature type="domain" description="HTH araC/xylS-type" evidence="4">
    <location>
        <begin position="186"/>
        <end position="283"/>
    </location>
</feature>
<accession>A0A1C4ZS04</accession>
<dbReference type="PANTHER" id="PTHR46796:SF2">
    <property type="entry name" value="TRANSCRIPTIONAL REGULATORY PROTEIN"/>
    <property type="match status" value="1"/>
</dbReference>
<dbReference type="PANTHER" id="PTHR46796">
    <property type="entry name" value="HTH-TYPE TRANSCRIPTIONAL ACTIVATOR RHAS-RELATED"/>
    <property type="match status" value="1"/>
</dbReference>
<dbReference type="InterPro" id="IPR050204">
    <property type="entry name" value="AraC_XylS_family_regulators"/>
</dbReference>
<name>A0A1C4ZS04_MICEC</name>
<dbReference type="GO" id="GO:0043565">
    <property type="term" value="F:sequence-specific DNA binding"/>
    <property type="evidence" value="ECO:0007669"/>
    <property type="project" value="InterPro"/>
</dbReference>
<dbReference type="Gene3D" id="1.10.10.60">
    <property type="entry name" value="Homeodomain-like"/>
    <property type="match status" value="2"/>
</dbReference>
<dbReference type="InParanoid" id="A0A1C4ZS04"/>
<dbReference type="GO" id="GO:0003700">
    <property type="term" value="F:DNA-binding transcription factor activity"/>
    <property type="evidence" value="ECO:0007669"/>
    <property type="project" value="InterPro"/>
</dbReference>
<dbReference type="Gene3D" id="2.60.120.10">
    <property type="entry name" value="Jelly Rolls"/>
    <property type="match status" value="1"/>
</dbReference>
<dbReference type="EMBL" id="LT607413">
    <property type="protein sequence ID" value="SCF35748.1"/>
    <property type="molecule type" value="Genomic_DNA"/>
</dbReference>
<keyword evidence="3" id="KW-0804">Transcription</keyword>
<dbReference type="InterPro" id="IPR014710">
    <property type="entry name" value="RmlC-like_jellyroll"/>
</dbReference>
<dbReference type="OrthoDB" id="2060755at2"/>
<dbReference type="InterPro" id="IPR018060">
    <property type="entry name" value="HTH_AraC"/>
</dbReference>
<keyword evidence="1" id="KW-0805">Transcription regulation</keyword>
<dbReference type="RefSeq" id="WP_088984332.1">
    <property type="nucleotide sequence ID" value="NZ_LT607413.1"/>
</dbReference>
<evidence type="ECO:0000256" key="2">
    <source>
        <dbReference type="ARBA" id="ARBA00023125"/>
    </source>
</evidence>
<dbReference type="PROSITE" id="PS01124">
    <property type="entry name" value="HTH_ARAC_FAMILY_2"/>
    <property type="match status" value="1"/>
</dbReference>
<dbReference type="InterPro" id="IPR037923">
    <property type="entry name" value="HTH-like"/>
</dbReference>
<evidence type="ECO:0000256" key="1">
    <source>
        <dbReference type="ARBA" id="ARBA00023015"/>
    </source>
</evidence>
<protein>
    <submittedName>
        <fullName evidence="5">Transcriptional regulator, AraC family</fullName>
    </submittedName>
</protein>
<dbReference type="SUPFAM" id="SSF51215">
    <property type="entry name" value="Regulatory protein AraC"/>
    <property type="match status" value="1"/>
</dbReference>
<dbReference type="InterPro" id="IPR003313">
    <property type="entry name" value="AraC-bd"/>
</dbReference>
<sequence length="285" mass="31254">MPKGRNRDTATLWRPGVDGVEVLHAHFRVHEYTRHTHETTTVALVDSGTASFVHRGEHVVAPAGSTFVINAGEVHTGRSLTDQGYRYRVLYLDQAALTPLLAGESGLEDPLAVDETIVRDSRVAGLLDRAHRVLTAPGTEPLRQQQALLEVCRAVQERFRGRARAGRAVGPEGAGREVRNHHRAVDLVRDYLEAHATDKVLLQDLAALTGVSAYRLVRIFSGAVGMPPHAYQNQVRIRHARRLLAVGVPAANVATLVGFCDQPHLIRMFKKYTGVTPAQFVAGVR</sequence>
<dbReference type="Pfam" id="PF12833">
    <property type="entry name" value="HTH_18"/>
    <property type="match status" value="1"/>
</dbReference>
<evidence type="ECO:0000256" key="3">
    <source>
        <dbReference type="ARBA" id="ARBA00023163"/>
    </source>
</evidence>
<proteinExistence type="predicted"/>
<dbReference type="AlphaFoldDB" id="A0A1C4ZS04"/>
<evidence type="ECO:0000259" key="4">
    <source>
        <dbReference type="PROSITE" id="PS01124"/>
    </source>
</evidence>
<dbReference type="InterPro" id="IPR009057">
    <property type="entry name" value="Homeodomain-like_sf"/>
</dbReference>